<dbReference type="Gene3D" id="3.40.50.880">
    <property type="match status" value="1"/>
</dbReference>
<gene>
    <name evidence="3" type="ORF">GETHPA_13130</name>
</gene>
<dbReference type="RefSeq" id="WP_285723817.1">
    <property type="nucleotide sequence ID" value="NZ_BSDD01000002.1"/>
</dbReference>
<dbReference type="SMART" id="SM00089">
    <property type="entry name" value="PKD"/>
    <property type="match status" value="1"/>
</dbReference>
<dbReference type="SUPFAM" id="SSF49299">
    <property type="entry name" value="PKD domain"/>
    <property type="match status" value="1"/>
</dbReference>
<dbReference type="PROSITE" id="PS50093">
    <property type="entry name" value="PKD"/>
    <property type="match status" value="1"/>
</dbReference>
<dbReference type="InterPro" id="IPR029062">
    <property type="entry name" value="Class_I_gatase-like"/>
</dbReference>
<proteinExistence type="predicted"/>
<dbReference type="Pfam" id="PF17957">
    <property type="entry name" value="Big_7"/>
    <property type="match status" value="2"/>
</dbReference>
<dbReference type="Proteomes" id="UP001165089">
    <property type="component" value="Unassembled WGS sequence"/>
</dbReference>
<organism evidence="3 4">
    <name type="scientific">Geothrix rubra</name>
    <dbReference type="NCBI Taxonomy" id="2927977"/>
    <lineage>
        <taxon>Bacteria</taxon>
        <taxon>Pseudomonadati</taxon>
        <taxon>Acidobacteriota</taxon>
        <taxon>Holophagae</taxon>
        <taxon>Holophagales</taxon>
        <taxon>Holophagaceae</taxon>
        <taxon>Geothrix</taxon>
    </lineage>
</organism>
<dbReference type="InterPro" id="IPR035986">
    <property type="entry name" value="PKD_dom_sf"/>
</dbReference>
<dbReference type="InterPro" id="IPR013783">
    <property type="entry name" value="Ig-like_fold"/>
</dbReference>
<feature type="domain" description="PKD" evidence="2">
    <location>
        <begin position="309"/>
        <end position="392"/>
    </location>
</feature>
<dbReference type="Gene3D" id="2.60.120.260">
    <property type="entry name" value="Galactose-binding domain-like"/>
    <property type="match status" value="1"/>
</dbReference>
<dbReference type="SUPFAM" id="SSF52317">
    <property type="entry name" value="Class I glutamine amidotransferase-like"/>
    <property type="match status" value="1"/>
</dbReference>
<evidence type="ECO:0000256" key="1">
    <source>
        <dbReference type="SAM" id="MobiDB-lite"/>
    </source>
</evidence>
<reference evidence="3 4" key="1">
    <citation type="journal article" date="2023" name="Antonie Van Leeuwenhoek">
        <title>Mesoterricola silvestris gen. nov., sp. nov., Mesoterricola sediminis sp. nov., Geothrix oryzae sp. nov., Geothrix edaphica sp. nov., Geothrix rubra sp. nov., and Geothrix limicola sp. nov., six novel members of Acidobacteriota isolated from soils.</title>
        <authorList>
            <person name="Itoh H."/>
            <person name="Sugisawa Y."/>
            <person name="Mise K."/>
            <person name="Xu Z."/>
            <person name="Kuniyasu M."/>
            <person name="Ushijima N."/>
            <person name="Kawano K."/>
            <person name="Kobayashi E."/>
            <person name="Shiratori Y."/>
            <person name="Masuda Y."/>
            <person name="Senoo K."/>
        </authorList>
    </citation>
    <scope>NUCLEOTIDE SEQUENCE [LARGE SCALE GENOMIC DNA]</scope>
    <source>
        <strain evidence="3 4">Red803</strain>
    </source>
</reference>
<dbReference type="EMBL" id="BSDD01000002">
    <property type="protein sequence ID" value="GLH69780.1"/>
    <property type="molecule type" value="Genomic_DNA"/>
</dbReference>
<sequence length="893" mass="91081">MRTLRILLPLALVASLGAQTPKRVLFDHTRHEEAGTSAEWVICTGHEPDPSPANPTAETDWNGGISAWGFDLHQAGYAIQTLPPTGRVTYGDSTNPQDLANYAVYIIDEPYTLFTAAEKQAILAYVQHGGGLFVVGNHVGASRYSGTGGTDAYTVFNDMVSVNGANPYGFTFVPGHGPGDAQANTTSTAFTTSSSPAAQAIVNGTFGSLGLMDFHSYSYLSPSTAQNPNVQEILHTQVSGDTGSFIVTCTVGSGRVVAISDSAPADDGTTTTSGKSLHASWGINSNRAFFLNATAYLAGATSTAPVPVVSILSPAANTSITAGGSVSFQGSATISDNSALSYSWSFGDGASAAVQGPVSHSYPTVGTYTATFTATSNQGQSASATRTITVTAGSDTQPPTVSVTEGGTSGTLTFTASATDNVGVTKVEFYVDGTLKGTDTASPYTLAFDSTTVADGSHSLVAKAYDAAGNVGTSPSVAFTVSNGTGGSTTTQVLGNPGFETGTASPWVAASGILDNGTSEAAHSGSWKAWLDGYGSSHTDTLYQQVALDSAATAASLSFWLHIDTAETTTTTAYDTLKVQVRNASGTVLATLATYSNLDAGAGFTQKSFDLGAYKGQTLQVYLVGTEDSSAQTSFVVDDFALNVTTGSGGGSSDTTPPTVSATESGASGTVTFSATATDNVGVTKVEFYVDGVLKGTDTATPYTMTLDSTTLANGSHTLAAKAYDAAGNVGTSTAVTFSVSNTSGTSSLAEAFDTGTKTSYATGTVALATGTWTLNDALLGSSSSDPKNGAQSVRVRNSGKVTMGFDFPTGANTVAVKHAKYGTDGSSTWGLWYSTDGGTSWSQAGSSVTTSSTTLATATFSVGVTGPIRFELRKSDGTSNRVNFDDFTLTGY</sequence>
<dbReference type="InterPro" id="IPR022409">
    <property type="entry name" value="PKD/Chitinase_dom"/>
</dbReference>
<keyword evidence="4" id="KW-1185">Reference proteome</keyword>
<evidence type="ECO:0000313" key="4">
    <source>
        <dbReference type="Proteomes" id="UP001165089"/>
    </source>
</evidence>
<dbReference type="Gene3D" id="2.60.40.10">
    <property type="entry name" value="Immunoglobulins"/>
    <property type="match status" value="3"/>
</dbReference>
<evidence type="ECO:0000259" key="2">
    <source>
        <dbReference type="PROSITE" id="PS50093"/>
    </source>
</evidence>
<name>A0ABQ5Q5U0_9BACT</name>
<dbReference type="CDD" id="cd00146">
    <property type="entry name" value="PKD"/>
    <property type="match status" value="1"/>
</dbReference>
<protein>
    <recommendedName>
        <fullName evidence="2">PKD domain-containing protein</fullName>
    </recommendedName>
</protein>
<dbReference type="InterPro" id="IPR000601">
    <property type="entry name" value="PKD_dom"/>
</dbReference>
<accession>A0ABQ5Q5U0</accession>
<comment type="caution">
    <text evidence="3">The sequence shown here is derived from an EMBL/GenBank/DDBJ whole genome shotgun (WGS) entry which is preliminary data.</text>
</comment>
<evidence type="ECO:0000313" key="3">
    <source>
        <dbReference type="EMBL" id="GLH69780.1"/>
    </source>
</evidence>
<dbReference type="Pfam" id="PF18911">
    <property type="entry name" value="PKD_4"/>
    <property type="match status" value="1"/>
</dbReference>
<feature type="region of interest" description="Disordered" evidence="1">
    <location>
        <begin position="647"/>
        <end position="666"/>
    </location>
</feature>